<dbReference type="OrthoDB" id="1284866at2759"/>
<accession>A0A1U7WWJ4</accession>
<reference evidence="2" key="1">
    <citation type="journal article" date="2013" name="Genome Biol.">
        <title>Reference genomes and transcriptomes of Nicotiana sylvestris and Nicotiana tomentosiformis.</title>
        <authorList>
            <person name="Sierro N."/>
            <person name="Battey J.N."/>
            <person name="Ouadi S."/>
            <person name="Bovet L."/>
            <person name="Goepfert S."/>
            <person name="Bakaher N."/>
            <person name="Peitsch M.C."/>
            <person name="Ivanov N.V."/>
        </authorList>
    </citation>
    <scope>NUCLEOTIDE SEQUENCE [LARGE SCALE GENOMIC DNA]</scope>
</reference>
<dbReference type="RefSeq" id="XP_009778610.1">
    <property type="nucleotide sequence ID" value="XM_009780308.1"/>
</dbReference>
<dbReference type="PANTHER" id="PTHR33116:SF66">
    <property type="entry name" value="REVERSE TRANSCRIPTASE ZINC-BINDING DOMAIN-CONTAINING PROTEIN"/>
    <property type="match status" value="1"/>
</dbReference>
<dbReference type="Pfam" id="PF00078">
    <property type="entry name" value="RVT_1"/>
    <property type="match status" value="1"/>
</dbReference>
<sequence>MLSCEVTRKDVDKAVKELQNDKAPGIDGFLGEFFKEYWSTIGDEVGTAVLKFFSNRKMLKSVNCTTLTLIPKRVNRQTPREERLRQGDPVSPYLFVLVMEYLNRALKKLKDNPDFNHHPRCARNNITHICFADDLIRCSKADEVSIKLLLKSSNHFSEVSWLKANLEKSALYIAGVTREFKEMILEEMQFTLGELLFRYLGVPLSSKKLSVQQCMPLIEKITARINCWTTKLLSYSGRLQLLKSVIFEMQTYWAQVFLLPKKILKMIVAVCRTFLWTGKSDLSRRALVAWDTICMPLLVGG</sequence>
<dbReference type="STRING" id="4096.A0A1U7WWJ4"/>
<dbReference type="InterPro" id="IPR000477">
    <property type="entry name" value="RT_dom"/>
</dbReference>
<name>A0A1U7WWJ4_NICSY</name>
<dbReference type="Proteomes" id="UP000189701">
    <property type="component" value="Unplaced"/>
</dbReference>
<keyword evidence="2" id="KW-1185">Reference proteome</keyword>
<evidence type="ECO:0000313" key="2">
    <source>
        <dbReference type="Proteomes" id="UP000189701"/>
    </source>
</evidence>
<dbReference type="eggNOG" id="KOG1075">
    <property type="taxonomic scope" value="Eukaryota"/>
</dbReference>
<evidence type="ECO:0000313" key="3">
    <source>
        <dbReference type="RefSeq" id="XP_009778610.1"/>
    </source>
</evidence>
<dbReference type="AlphaFoldDB" id="A0A1U7WWJ4"/>
<gene>
    <name evidence="3" type="primary">LOC104227925</name>
</gene>
<dbReference type="PANTHER" id="PTHR33116">
    <property type="entry name" value="REVERSE TRANSCRIPTASE ZINC-BINDING DOMAIN-CONTAINING PROTEIN-RELATED-RELATED"/>
    <property type="match status" value="1"/>
</dbReference>
<reference evidence="3" key="2">
    <citation type="submission" date="2025-08" db="UniProtKB">
        <authorList>
            <consortium name="RefSeq"/>
        </authorList>
    </citation>
    <scope>IDENTIFICATION</scope>
    <source>
        <tissue evidence="3">Leaf</tissue>
    </source>
</reference>
<organism evidence="2 3">
    <name type="scientific">Nicotiana sylvestris</name>
    <name type="common">Wood tobacco</name>
    <name type="synonym">South American tobacco</name>
    <dbReference type="NCBI Taxonomy" id="4096"/>
    <lineage>
        <taxon>Eukaryota</taxon>
        <taxon>Viridiplantae</taxon>
        <taxon>Streptophyta</taxon>
        <taxon>Embryophyta</taxon>
        <taxon>Tracheophyta</taxon>
        <taxon>Spermatophyta</taxon>
        <taxon>Magnoliopsida</taxon>
        <taxon>eudicotyledons</taxon>
        <taxon>Gunneridae</taxon>
        <taxon>Pentapetalae</taxon>
        <taxon>asterids</taxon>
        <taxon>lamiids</taxon>
        <taxon>Solanales</taxon>
        <taxon>Solanaceae</taxon>
        <taxon>Nicotianoideae</taxon>
        <taxon>Nicotianeae</taxon>
        <taxon>Nicotiana</taxon>
    </lineage>
</organism>
<proteinExistence type="predicted"/>
<feature type="domain" description="Reverse transcriptase" evidence="1">
    <location>
        <begin position="1"/>
        <end position="204"/>
    </location>
</feature>
<protein>
    <submittedName>
        <fullName evidence="3">Uncharacterized protein LOC104227925</fullName>
    </submittedName>
</protein>
<evidence type="ECO:0000259" key="1">
    <source>
        <dbReference type="PROSITE" id="PS50878"/>
    </source>
</evidence>
<dbReference type="PROSITE" id="PS50878">
    <property type="entry name" value="RT_POL"/>
    <property type="match status" value="1"/>
</dbReference>